<comment type="caution">
    <text evidence="2">The sequence shown here is derived from an EMBL/GenBank/DDBJ whole genome shotgun (WGS) entry which is preliminary data.</text>
</comment>
<organism evidence="2 3">
    <name type="scientific">Paenibacillus azoreducens</name>
    <dbReference type="NCBI Taxonomy" id="116718"/>
    <lineage>
        <taxon>Bacteria</taxon>
        <taxon>Bacillati</taxon>
        <taxon>Bacillota</taxon>
        <taxon>Bacilli</taxon>
        <taxon>Bacillales</taxon>
        <taxon>Paenibacillaceae</taxon>
        <taxon>Paenibacillus</taxon>
    </lineage>
</organism>
<reference evidence="2 3" key="1">
    <citation type="submission" date="2021-03" db="EMBL/GenBank/DDBJ databases">
        <title>Antimicrobial resistance genes in bacteria isolated from Japanese honey, and their potential for conferring macrolide and lincosamide resistance in the American foulbrood pathogen Paenibacillus larvae.</title>
        <authorList>
            <person name="Okamoto M."/>
            <person name="Kumagai M."/>
            <person name="Kanamori H."/>
            <person name="Takamatsu D."/>
        </authorList>
    </citation>
    <scope>NUCLEOTIDE SEQUENCE [LARGE SCALE GENOMIC DNA]</scope>
    <source>
        <strain evidence="2 3">J34TS1</strain>
    </source>
</reference>
<keyword evidence="3" id="KW-1185">Reference proteome</keyword>
<sequence length="85" mass="8869">MRAAGQDAEPKAAAAVKAAAGAEPNPADAGAADRDGNRMKVITGRSLQGILRLFGIRRSGNLKPGAVQRTMWAMKEQPNVLSNKA</sequence>
<gene>
    <name evidence="2" type="ORF">J34TS1_50570</name>
</gene>
<evidence type="ECO:0000256" key="1">
    <source>
        <dbReference type="SAM" id="MobiDB-lite"/>
    </source>
</evidence>
<dbReference type="Proteomes" id="UP000682811">
    <property type="component" value="Unassembled WGS sequence"/>
</dbReference>
<name>A0A920CV98_9BACL</name>
<feature type="compositionally biased region" description="Low complexity" evidence="1">
    <location>
        <begin position="11"/>
        <end position="30"/>
    </location>
</feature>
<dbReference type="AlphaFoldDB" id="A0A920CV98"/>
<dbReference type="EMBL" id="BORT01000030">
    <property type="protein sequence ID" value="GIO50292.1"/>
    <property type="molecule type" value="Genomic_DNA"/>
</dbReference>
<proteinExistence type="predicted"/>
<feature type="region of interest" description="Disordered" evidence="1">
    <location>
        <begin position="1"/>
        <end position="38"/>
    </location>
</feature>
<evidence type="ECO:0000313" key="3">
    <source>
        <dbReference type="Proteomes" id="UP000682811"/>
    </source>
</evidence>
<accession>A0A920CV98</accession>
<evidence type="ECO:0000313" key="2">
    <source>
        <dbReference type="EMBL" id="GIO50292.1"/>
    </source>
</evidence>
<protein>
    <submittedName>
        <fullName evidence="2">Uncharacterized protein</fullName>
    </submittedName>
</protein>